<evidence type="ECO:0000313" key="5">
    <source>
        <dbReference type="EMBL" id="MBD1366550.1"/>
    </source>
</evidence>
<evidence type="ECO:0000256" key="2">
    <source>
        <dbReference type="ARBA" id="ARBA00022801"/>
    </source>
</evidence>
<evidence type="ECO:0000259" key="4">
    <source>
        <dbReference type="Pfam" id="PF00135"/>
    </source>
</evidence>
<dbReference type="PROSITE" id="PS00122">
    <property type="entry name" value="CARBOXYLESTERASE_B_1"/>
    <property type="match status" value="1"/>
</dbReference>
<keyword evidence="2 3" id="KW-0378">Hydrolase</keyword>
<dbReference type="EMBL" id="JACWMY010000013">
    <property type="protein sequence ID" value="MBD1366550.1"/>
    <property type="molecule type" value="Genomic_DNA"/>
</dbReference>
<comment type="caution">
    <text evidence="5">The sequence shown here is derived from an EMBL/GenBank/DDBJ whole genome shotgun (WGS) entry which is preliminary data.</text>
</comment>
<dbReference type="InterPro" id="IPR002018">
    <property type="entry name" value="CarbesteraseB"/>
</dbReference>
<dbReference type="Proteomes" id="UP000606600">
    <property type="component" value="Unassembled WGS sequence"/>
</dbReference>
<feature type="domain" description="Carboxylesterase type B" evidence="4">
    <location>
        <begin position="4"/>
        <end position="388"/>
    </location>
</feature>
<dbReference type="SUPFAM" id="SSF53474">
    <property type="entry name" value="alpha/beta-Hydrolases"/>
    <property type="match status" value="1"/>
</dbReference>
<dbReference type="RefSeq" id="WP_191191192.1">
    <property type="nucleotide sequence ID" value="NZ_JACWMY010000013.1"/>
</dbReference>
<evidence type="ECO:0000256" key="3">
    <source>
        <dbReference type="RuleBase" id="RU361235"/>
    </source>
</evidence>
<dbReference type="PANTHER" id="PTHR11559">
    <property type="entry name" value="CARBOXYLESTERASE"/>
    <property type="match status" value="1"/>
</dbReference>
<dbReference type="EC" id="3.1.1.-" evidence="3"/>
<evidence type="ECO:0000313" key="6">
    <source>
        <dbReference type="Proteomes" id="UP000606600"/>
    </source>
</evidence>
<evidence type="ECO:0000256" key="1">
    <source>
        <dbReference type="ARBA" id="ARBA00005964"/>
    </source>
</evidence>
<protein>
    <recommendedName>
        <fullName evidence="3">Carboxylic ester hydrolase</fullName>
        <ecNumber evidence="3">3.1.1.-</ecNumber>
    </recommendedName>
</protein>
<proteinExistence type="inferred from homology"/>
<name>A0ABR7WW85_9SPHI</name>
<dbReference type="Gene3D" id="3.40.50.1820">
    <property type="entry name" value="alpha/beta hydrolase"/>
    <property type="match status" value="1"/>
</dbReference>
<dbReference type="InterPro" id="IPR029058">
    <property type="entry name" value="AB_hydrolase_fold"/>
</dbReference>
<keyword evidence="6" id="KW-1185">Reference proteome</keyword>
<comment type="similarity">
    <text evidence="1 3">Belongs to the type-B carboxylesterase/lipase family.</text>
</comment>
<dbReference type="Pfam" id="PF00135">
    <property type="entry name" value="COesterase"/>
    <property type="match status" value="1"/>
</dbReference>
<gene>
    <name evidence="5" type="ORF">IDJ77_22235</name>
</gene>
<organism evidence="5 6">
    <name type="scientific">Mucilaginibacter pankratovii</name>
    <dbReference type="NCBI Taxonomy" id="2772110"/>
    <lineage>
        <taxon>Bacteria</taxon>
        <taxon>Pseudomonadati</taxon>
        <taxon>Bacteroidota</taxon>
        <taxon>Sphingobacteriia</taxon>
        <taxon>Sphingobacteriales</taxon>
        <taxon>Sphingobacteriaceae</taxon>
        <taxon>Mucilaginibacter</taxon>
    </lineage>
</organism>
<dbReference type="InterPro" id="IPR019826">
    <property type="entry name" value="Carboxylesterase_B_AS"/>
</dbReference>
<dbReference type="InterPro" id="IPR050309">
    <property type="entry name" value="Type-B_Carboxylest/Lipase"/>
</dbReference>
<accession>A0ABR7WW85</accession>
<reference evidence="5 6" key="1">
    <citation type="submission" date="2020-09" db="EMBL/GenBank/DDBJ databases">
        <title>Novel species of Mucilaginibacter isolated from a glacier on the Tibetan Plateau.</title>
        <authorList>
            <person name="Liu Q."/>
            <person name="Xin Y.-H."/>
        </authorList>
    </citation>
    <scope>NUCLEOTIDE SEQUENCE [LARGE SCALE GENOMIC DNA]</scope>
    <source>
        <strain evidence="5 6">ZT4R22</strain>
    </source>
</reference>
<sequence>MSRKKSTTTQAIRSWLGIPYATAKRFRRPILLPFNPDLPYDQKGPAPLQAGDTSWLEADNDLSEDCLNLNVWAPEDAGGELLPVIVYIFGGGFELGSNTQTTSNLSGLAATGRAIGVSLNYRLGPFGWLSLSQYGGKFADATNLGLQDIITALRWVQENIARFGGDPQKVTVTGHSAGAYSTIGLLAAPSADGLYQRLAAFSGGASRIVPAWWAEELAITFLNELGIADDPEQLLTLDAKLLAETLIKVSPRDIGDRHGIDNTTIGIVNDRSQTGAVLADTPLRVLESGRHRDVDILFSTATNEADWWVINATGKFDPGSIDNIVDELVTKSRIPRSRARRIVATYDVNGRTPVEVRGALFTDYFFTLPAARAALAHAAAGGNAHLLTVGPVEGAPAVHGTEMYGIVGQARPGQSDEQATRDNFIRDTLLDFAAGNYDRLWNAVTTKPTSHDIGNSPYDPTPHAAEVLRTFEGIERT</sequence>